<dbReference type="EMBL" id="BAAAVA010000047">
    <property type="protein sequence ID" value="GAA2934068.1"/>
    <property type="molecule type" value="Genomic_DNA"/>
</dbReference>
<proteinExistence type="predicted"/>
<dbReference type="Proteomes" id="UP001501423">
    <property type="component" value="Unassembled WGS sequence"/>
</dbReference>
<gene>
    <name evidence="2" type="ORF">GCM10010478_39090</name>
</gene>
<comment type="caution">
    <text evidence="2">The sequence shown here is derived from an EMBL/GenBank/DDBJ whole genome shotgun (WGS) entry which is preliminary data.</text>
</comment>
<sequence length="80" mass="8812">MRRASSGSVLLTTVMKWCSSQLMRSWREGGDPRAMPARAALRDHSVNARVPPAHRDKPGRRYGGTGRDLQDLPREGLGGL</sequence>
<reference evidence="2 3" key="1">
    <citation type="journal article" date="2019" name="Int. J. Syst. Evol. Microbiol.">
        <title>The Global Catalogue of Microorganisms (GCM) 10K type strain sequencing project: providing services to taxonomists for standard genome sequencing and annotation.</title>
        <authorList>
            <consortium name="The Broad Institute Genomics Platform"/>
            <consortium name="The Broad Institute Genome Sequencing Center for Infectious Disease"/>
            <person name="Wu L."/>
            <person name="Ma J."/>
        </authorList>
    </citation>
    <scope>NUCLEOTIDE SEQUENCE [LARGE SCALE GENOMIC DNA]</scope>
    <source>
        <strain evidence="2 3">JCM 9650</strain>
    </source>
</reference>
<evidence type="ECO:0000313" key="3">
    <source>
        <dbReference type="Proteomes" id="UP001501423"/>
    </source>
</evidence>
<feature type="region of interest" description="Disordered" evidence="1">
    <location>
        <begin position="42"/>
        <end position="80"/>
    </location>
</feature>
<name>A0ABN3X2Z5_9ACTN</name>
<evidence type="ECO:0008006" key="4">
    <source>
        <dbReference type="Google" id="ProtNLM"/>
    </source>
</evidence>
<organism evidence="2 3">
    <name type="scientific">Streptomyces erythrogriseus</name>
    <dbReference type="NCBI Taxonomy" id="284027"/>
    <lineage>
        <taxon>Bacteria</taxon>
        <taxon>Bacillati</taxon>
        <taxon>Actinomycetota</taxon>
        <taxon>Actinomycetes</taxon>
        <taxon>Kitasatosporales</taxon>
        <taxon>Streptomycetaceae</taxon>
        <taxon>Streptomyces</taxon>
        <taxon>Streptomyces griseoincarnatus group</taxon>
    </lineage>
</organism>
<accession>A0ABN3X2Z5</accession>
<protein>
    <recommendedName>
        <fullName evidence="4">Transposase</fullName>
    </recommendedName>
</protein>
<evidence type="ECO:0000313" key="2">
    <source>
        <dbReference type="EMBL" id="GAA2934068.1"/>
    </source>
</evidence>
<evidence type="ECO:0000256" key="1">
    <source>
        <dbReference type="SAM" id="MobiDB-lite"/>
    </source>
</evidence>
<keyword evidence="3" id="KW-1185">Reference proteome</keyword>